<dbReference type="EMBL" id="AXNT01000111">
    <property type="protein sequence ID" value="KGM01356.1"/>
    <property type="molecule type" value="Genomic_DNA"/>
</dbReference>
<evidence type="ECO:0000313" key="4">
    <source>
        <dbReference type="Proteomes" id="UP000029833"/>
    </source>
</evidence>
<evidence type="ECO:0000256" key="1">
    <source>
        <dbReference type="SAM" id="Phobius"/>
    </source>
</evidence>
<name>A0A0A0B7Y2_9CELL</name>
<feature type="transmembrane region" description="Helical" evidence="1">
    <location>
        <begin position="162"/>
        <end position="179"/>
    </location>
</feature>
<feature type="transmembrane region" description="Helical" evidence="1">
    <location>
        <begin position="140"/>
        <end position="156"/>
    </location>
</feature>
<feature type="domain" description="DUF418" evidence="2">
    <location>
        <begin position="193"/>
        <end position="325"/>
    </location>
</feature>
<feature type="transmembrane region" description="Helical" evidence="1">
    <location>
        <begin position="119"/>
        <end position="135"/>
    </location>
</feature>
<dbReference type="PANTHER" id="PTHR30590">
    <property type="entry name" value="INNER MEMBRANE PROTEIN"/>
    <property type="match status" value="1"/>
</dbReference>
<keyword evidence="1" id="KW-0812">Transmembrane</keyword>
<dbReference type="Pfam" id="PF04235">
    <property type="entry name" value="DUF418"/>
    <property type="match status" value="1"/>
</dbReference>
<feature type="transmembrane region" description="Helical" evidence="1">
    <location>
        <begin position="191"/>
        <end position="209"/>
    </location>
</feature>
<evidence type="ECO:0000259" key="2">
    <source>
        <dbReference type="Pfam" id="PF04235"/>
    </source>
</evidence>
<dbReference type="Proteomes" id="UP000029833">
    <property type="component" value="Unassembled WGS sequence"/>
</dbReference>
<accession>A0A0A0B7Y2</accession>
<reference evidence="3 4" key="1">
    <citation type="submission" date="2013-10" db="EMBL/GenBank/DDBJ databases">
        <authorList>
            <person name="Wang G."/>
            <person name="Zhuang W."/>
        </authorList>
    </citation>
    <scope>NUCLEOTIDE SEQUENCE [LARGE SCALE GENOMIC DNA]</scope>
    <source>
        <strain evidence="3 4">DSM 20118</strain>
    </source>
</reference>
<keyword evidence="4" id="KW-1185">Reference proteome</keyword>
<dbReference type="STRING" id="1408250.Q760_01890"/>
<dbReference type="OrthoDB" id="9807744at2"/>
<feature type="transmembrane region" description="Helical" evidence="1">
    <location>
        <begin position="96"/>
        <end position="113"/>
    </location>
</feature>
<dbReference type="AlphaFoldDB" id="A0A0A0B7Y2"/>
<dbReference type="PANTHER" id="PTHR30590:SF2">
    <property type="entry name" value="INNER MEMBRANE PROTEIN"/>
    <property type="match status" value="1"/>
</dbReference>
<keyword evidence="1" id="KW-0472">Membrane</keyword>
<protein>
    <recommendedName>
        <fullName evidence="2">DUF418 domain-containing protein</fullName>
    </recommendedName>
</protein>
<feature type="transmembrane region" description="Helical" evidence="1">
    <location>
        <begin position="21"/>
        <end position="40"/>
    </location>
</feature>
<keyword evidence="1" id="KW-1133">Transmembrane helix</keyword>
<organism evidence="3 4">
    <name type="scientific">Cellulomonas cellasea DSM 20118</name>
    <dbReference type="NCBI Taxonomy" id="1408250"/>
    <lineage>
        <taxon>Bacteria</taxon>
        <taxon>Bacillati</taxon>
        <taxon>Actinomycetota</taxon>
        <taxon>Actinomycetes</taxon>
        <taxon>Micrococcales</taxon>
        <taxon>Cellulomonadaceae</taxon>
        <taxon>Cellulomonas</taxon>
    </lineage>
</organism>
<feature type="transmembrane region" description="Helical" evidence="1">
    <location>
        <begin position="221"/>
        <end position="240"/>
    </location>
</feature>
<dbReference type="InterPro" id="IPR007349">
    <property type="entry name" value="DUF418"/>
</dbReference>
<proteinExistence type="predicted"/>
<gene>
    <name evidence="3" type="ORF">Q760_01890</name>
</gene>
<sequence>MTTRAPAPGRPRIAALDVLRGLGLCGILVPNFLTVARFGYESGDRPPATLADASGWIELLAHQRFFPIFSLLFGIGFTLFLESATRRGAPHPRVLLLRRLLLLLPLGIGHAFVHPGEALSQYAVFGLLVLLPSSWLPRWLVAAGGAVGVVLALWLFEGGLPLIPGLFLVGSALVRYGVVDRMGRPTLRGTGPVFLVFAVLAGVAVPWHVGEITETWSSHSSGVTGVLLAGAYVTGTLVLLSTPARSVLTAALAPLGRMALTNYVTATFLMIGAGHLLDLPHADTYTGLLLAALGILVAQWAFSTLWLRHHRQGPLEWLWRRGTWWGSERG</sequence>
<dbReference type="RefSeq" id="WP_034632622.1">
    <property type="nucleotide sequence ID" value="NZ_AXNT01000111.1"/>
</dbReference>
<feature type="transmembrane region" description="Helical" evidence="1">
    <location>
        <begin position="65"/>
        <end position="84"/>
    </location>
</feature>
<feature type="transmembrane region" description="Helical" evidence="1">
    <location>
        <begin position="289"/>
        <end position="307"/>
    </location>
</feature>
<evidence type="ECO:0000313" key="3">
    <source>
        <dbReference type="EMBL" id="KGM01356.1"/>
    </source>
</evidence>
<dbReference type="InterPro" id="IPR052529">
    <property type="entry name" value="Bact_Transport_Assoc"/>
</dbReference>
<comment type="caution">
    <text evidence="3">The sequence shown here is derived from an EMBL/GenBank/DDBJ whole genome shotgun (WGS) entry which is preliminary data.</text>
</comment>